<name>A0ACC5QYX7_9HYPH</name>
<comment type="caution">
    <text evidence="1">The sequence shown here is derived from an EMBL/GenBank/DDBJ whole genome shotgun (WGS) entry which is preliminary data.</text>
</comment>
<dbReference type="EMBL" id="JAENHL010000004">
    <property type="protein sequence ID" value="MBK1865602.1"/>
    <property type="molecule type" value="Genomic_DNA"/>
</dbReference>
<sequence length="278" mass="30704">MTGAASPIMKKPAKQVFGAIKAPISMKARAIGSYARGCLLGAQALPVNGASWQVMRTSRNRNWAHPAMISLIEKLATDAKDYDGWNGLLVGDVAQPRGGPMLNGHASHQMGLDADIWLTPMPDYALTPEERETMIPREMVKDRHTLDTSAWTEAQARLIKRAASYPQVARIFVNPPIKAELCKWATGDKSWLAKVRPYYGHTYHFHVRIVCPKGSPDCKNQAPAAPQDGTGCGQELAYWMGDKPWYWIEHPDRQNPNPPPPPPLSSLPPECQRIAIAP</sequence>
<evidence type="ECO:0000313" key="1">
    <source>
        <dbReference type="EMBL" id="MBK1865602.1"/>
    </source>
</evidence>
<keyword evidence="2" id="KW-1185">Reference proteome</keyword>
<protein>
    <submittedName>
        <fullName evidence="1">Penicillin-insensitive murein endopeptidase</fullName>
    </submittedName>
</protein>
<proteinExistence type="predicted"/>
<accession>A0ACC5QYX7</accession>
<reference evidence="1" key="1">
    <citation type="submission" date="2021-01" db="EMBL/GenBank/DDBJ databases">
        <authorList>
            <person name="Sun Q."/>
        </authorList>
    </citation>
    <scope>NUCLEOTIDE SEQUENCE</scope>
    <source>
        <strain evidence="1">YIM B02566</strain>
    </source>
</reference>
<evidence type="ECO:0000313" key="2">
    <source>
        <dbReference type="Proteomes" id="UP000616151"/>
    </source>
</evidence>
<dbReference type="Proteomes" id="UP000616151">
    <property type="component" value="Unassembled WGS sequence"/>
</dbReference>
<organism evidence="1 2">
    <name type="scientific">Taklimakanibacter albus</name>
    <dbReference type="NCBI Taxonomy" id="2800327"/>
    <lineage>
        <taxon>Bacteria</taxon>
        <taxon>Pseudomonadati</taxon>
        <taxon>Pseudomonadota</taxon>
        <taxon>Alphaproteobacteria</taxon>
        <taxon>Hyphomicrobiales</taxon>
        <taxon>Aestuariivirgaceae</taxon>
        <taxon>Taklimakanibacter</taxon>
    </lineage>
</organism>
<gene>
    <name evidence="1" type="primary">mepA</name>
    <name evidence="1" type="ORF">JHL16_04500</name>
</gene>